<evidence type="ECO:0000256" key="2">
    <source>
        <dbReference type="ARBA" id="ARBA00022771"/>
    </source>
</evidence>
<evidence type="ECO:0000256" key="1">
    <source>
        <dbReference type="ARBA" id="ARBA00022723"/>
    </source>
</evidence>
<dbReference type="AlphaFoldDB" id="A0AAN9GQ93"/>
<evidence type="ECO:0000256" key="4">
    <source>
        <dbReference type="PROSITE-ProRule" id="PRU00175"/>
    </source>
</evidence>
<dbReference type="InterPro" id="IPR003613">
    <property type="entry name" value="Ubox_domain"/>
</dbReference>
<dbReference type="EMBL" id="JBAMIC010000001">
    <property type="protein sequence ID" value="KAK7116838.1"/>
    <property type="molecule type" value="Genomic_DNA"/>
</dbReference>
<keyword evidence="7" id="KW-1185">Reference proteome</keyword>
<evidence type="ECO:0000259" key="5">
    <source>
        <dbReference type="PROSITE" id="PS50089"/>
    </source>
</evidence>
<evidence type="ECO:0000256" key="3">
    <source>
        <dbReference type="ARBA" id="ARBA00022833"/>
    </source>
</evidence>
<dbReference type="Pfam" id="PF00097">
    <property type="entry name" value="zf-C3HC4"/>
    <property type="match status" value="1"/>
</dbReference>
<keyword evidence="3" id="KW-0862">Zinc</keyword>
<dbReference type="PANTHER" id="PTHR44080">
    <property type="entry name" value="E3 UBIQUITIN-PROTEIN LIGASE COP1"/>
    <property type="match status" value="1"/>
</dbReference>
<dbReference type="InterPro" id="IPR042755">
    <property type="entry name" value="COP1"/>
</dbReference>
<dbReference type="GO" id="GO:0008270">
    <property type="term" value="F:zinc ion binding"/>
    <property type="evidence" value="ECO:0007669"/>
    <property type="project" value="UniProtKB-KW"/>
</dbReference>
<dbReference type="PROSITE" id="PS00518">
    <property type="entry name" value="ZF_RING_1"/>
    <property type="match status" value="1"/>
</dbReference>
<dbReference type="GO" id="GO:0016567">
    <property type="term" value="P:protein ubiquitination"/>
    <property type="evidence" value="ECO:0007669"/>
    <property type="project" value="InterPro"/>
</dbReference>
<dbReference type="SMART" id="SM00504">
    <property type="entry name" value="Ubox"/>
    <property type="match status" value="1"/>
</dbReference>
<organism evidence="6 7">
    <name type="scientific">Littorina saxatilis</name>
    <dbReference type="NCBI Taxonomy" id="31220"/>
    <lineage>
        <taxon>Eukaryota</taxon>
        <taxon>Metazoa</taxon>
        <taxon>Spiralia</taxon>
        <taxon>Lophotrochozoa</taxon>
        <taxon>Mollusca</taxon>
        <taxon>Gastropoda</taxon>
        <taxon>Caenogastropoda</taxon>
        <taxon>Littorinimorpha</taxon>
        <taxon>Littorinoidea</taxon>
        <taxon>Littorinidae</taxon>
        <taxon>Littorina</taxon>
    </lineage>
</organism>
<dbReference type="InterPro" id="IPR013083">
    <property type="entry name" value="Znf_RING/FYVE/PHD"/>
</dbReference>
<dbReference type="Gene3D" id="3.30.40.10">
    <property type="entry name" value="Zinc/RING finger domain, C3HC4 (zinc finger)"/>
    <property type="match status" value="1"/>
</dbReference>
<keyword evidence="2 4" id="KW-0863">Zinc-finger</keyword>
<dbReference type="GO" id="GO:0061630">
    <property type="term" value="F:ubiquitin protein ligase activity"/>
    <property type="evidence" value="ECO:0007669"/>
    <property type="project" value="InterPro"/>
</dbReference>
<name>A0AAN9GQ93_9CAEN</name>
<comment type="caution">
    <text evidence="6">The sequence shown here is derived from an EMBL/GenBank/DDBJ whole genome shotgun (WGS) entry which is preliminary data.</text>
</comment>
<evidence type="ECO:0000313" key="6">
    <source>
        <dbReference type="EMBL" id="KAK7116838.1"/>
    </source>
</evidence>
<dbReference type="PROSITE" id="PS50089">
    <property type="entry name" value="ZF_RING_2"/>
    <property type="match status" value="1"/>
</dbReference>
<dbReference type="SUPFAM" id="SSF57850">
    <property type="entry name" value="RING/U-box"/>
    <property type="match status" value="1"/>
</dbReference>
<dbReference type="InterPro" id="IPR017907">
    <property type="entry name" value="Znf_RING_CS"/>
</dbReference>
<dbReference type="SMART" id="SM00184">
    <property type="entry name" value="RING"/>
    <property type="match status" value="1"/>
</dbReference>
<dbReference type="Proteomes" id="UP001374579">
    <property type="component" value="Unassembled WGS sequence"/>
</dbReference>
<evidence type="ECO:0000313" key="7">
    <source>
        <dbReference type="Proteomes" id="UP001374579"/>
    </source>
</evidence>
<reference evidence="6 7" key="1">
    <citation type="submission" date="2024-02" db="EMBL/GenBank/DDBJ databases">
        <title>Chromosome-scale genome assembly of the rough periwinkle Littorina saxatilis.</title>
        <authorList>
            <person name="De Jode A."/>
            <person name="Faria R."/>
            <person name="Formenti G."/>
            <person name="Sims Y."/>
            <person name="Smith T.P."/>
            <person name="Tracey A."/>
            <person name="Wood J.M.D."/>
            <person name="Zagrodzka Z.B."/>
            <person name="Johannesson K."/>
            <person name="Butlin R.K."/>
            <person name="Leder E.H."/>
        </authorList>
    </citation>
    <scope>NUCLEOTIDE SEQUENCE [LARGE SCALE GENOMIC DNA]</scope>
    <source>
        <strain evidence="6">Snail1</strain>
        <tissue evidence="6">Muscle</tissue>
    </source>
</reference>
<feature type="domain" description="RING-type" evidence="5">
    <location>
        <begin position="21"/>
        <end position="59"/>
    </location>
</feature>
<dbReference type="InterPro" id="IPR018957">
    <property type="entry name" value="Znf_C3HC4_RING-type"/>
</dbReference>
<protein>
    <recommendedName>
        <fullName evidence="5">RING-type domain-containing protein</fullName>
    </recommendedName>
</protein>
<sequence length="401" mass="45450">MASRRMEIVIPVGVLEEYFQCSICLNTMHETVMTSCGHRYCDKCIREWVDRHHNCPCCNGPLDTTRLVKDHQFDGLIEVCKKEKEKGESAYFENLINTVTDPSTKANTGPVEEVLKRHLKTSLAAHELYFEDLRRQLESKTHRLELEMKKQGESLQLDGLTPHALNQKIEELEVRLAEKKSAMTADVEQCQHLVAEAFDSYLSTHIPSLAILPVKVTLVLADKDMRIPDVTLQPDDVLTVIQTAVEEGLVQRGDRVIRWQPGGGKVLLVSPVSKQPSYNVKEIIEDINQGGDAYPGIQLLSWLTKPVLQHHMKPGSELVLHDCAVCESDLPKVCYATKHKEEGPSKVDYFSCNQCNFKWICRSCIQVCHKDHDVAALVFNHQPTWACCYCPKKKTCRLQTS</sequence>
<dbReference type="InterPro" id="IPR001841">
    <property type="entry name" value="Znf_RING"/>
</dbReference>
<proteinExistence type="predicted"/>
<accession>A0AAN9GQ93</accession>
<gene>
    <name evidence="6" type="ORF">V1264_002450</name>
</gene>
<keyword evidence="1" id="KW-0479">Metal-binding</keyword>